<proteinExistence type="predicted"/>
<protein>
    <submittedName>
        <fullName evidence="1">Carboxypeptidase-like regulatory domain-containing protein</fullName>
    </submittedName>
</protein>
<dbReference type="RefSeq" id="WP_408075658.1">
    <property type="nucleotide sequence ID" value="NZ_JBELQB010000012.1"/>
</dbReference>
<dbReference type="EMBL" id="JBELQB010000012">
    <property type="protein sequence ID" value="MFL9838716.1"/>
    <property type="molecule type" value="Genomic_DNA"/>
</dbReference>
<name>A0ABW8YEP5_9FLAO</name>
<organism evidence="1 2">
    <name type="scientific">Flavobacterium rhizophilum</name>
    <dbReference type="NCBI Taxonomy" id="3163296"/>
    <lineage>
        <taxon>Bacteria</taxon>
        <taxon>Pseudomonadati</taxon>
        <taxon>Bacteroidota</taxon>
        <taxon>Flavobacteriia</taxon>
        <taxon>Flavobacteriales</taxon>
        <taxon>Flavobacteriaceae</taxon>
        <taxon>Flavobacterium</taxon>
    </lineage>
</organism>
<comment type="caution">
    <text evidence="1">The sequence shown here is derived from an EMBL/GenBank/DDBJ whole genome shotgun (WGS) entry which is preliminary data.</text>
</comment>
<dbReference type="Pfam" id="PF13715">
    <property type="entry name" value="CarbopepD_reg_2"/>
    <property type="match status" value="1"/>
</dbReference>
<accession>A0ABW8YEP5</accession>
<keyword evidence="2" id="KW-1185">Reference proteome</keyword>
<evidence type="ECO:0000313" key="1">
    <source>
        <dbReference type="EMBL" id="MFL9838716.1"/>
    </source>
</evidence>
<reference evidence="1 2" key="1">
    <citation type="submission" date="2024-06" db="EMBL/GenBank/DDBJ databases">
        <authorList>
            <person name="Kaempfer P."/>
            <person name="Viver T."/>
        </authorList>
    </citation>
    <scope>NUCLEOTIDE SEQUENCE [LARGE SCALE GENOMIC DNA]</scope>
    <source>
        <strain evidence="1 2">ST-75</strain>
    </source>
</reference>
<gene>
    <name evidence="1" type="ORF">ABS768_14485</name>
</gene>
<dbReference type="InterPro" id="IPR008969">
    <property type="entry name" value="CarboxyPept-like_regulatory"/>
</dbReference>
<sequence>MHKPVQITIPRPCHEKWDEMTPTDKGKFCAACQKNVIDFTKATDMEIVELINGNKNLCGRFSPSQLNRDLIVPKEKSTAWTAIAAGVISFITLGSYKATAQETVKTEQTDVKSDSITQETVPEKWIVTGTISDEMGPMPSANIVNLSRSTDTISDLEGRFKMTVFEGDIIEVQYVGYETYSFKAENKKYDILLEEPKSLRELQKDVYGVIEVKRTFFGRIFHSIGNIFR</sequence>
<dbReference type="Proteomes" id="UP001629059">
    <property type="component" value="Unassembled WGS sequence"/>
</dbReference>
<dbReference type="SUPFAM" id="SSF49464">
    <property type="entry name" value="Carboxypeptidase regulatory domain-like"/>
    <property type="match status" value="1"/>
</dbReference>
<evidence type="ECO:0000313" key="2">
    <source>
        <dbReference type="Proteomes" id="UP001629059"/>
    </source>
</evidence>